<dbReference type="InterPro" id="IPR012337">
    <property type="entry name" value="RNaseH-like_sf"/>
</dbReference>
<dbReference type="RefSeq" id="WP_184075555.1">
    <property type="nucleotide sequence ID" value="NZ_JACHDS010000001.1"/>
</dbReference>
<dbReference type="GO" id="GO:0003676">
    <property type="term" value="F:nucleic acid binding"/>
    <property type="evidence" value="ECO:0007669"/>
    <property type="project" value="InterPro"/>
</dbReference>
<evidence type="ECO:0000313" key="3">
    <source>
        <dbReference type="Proteomes" id="UP000546642"/>
    </source>
</evidence>
<dbReference type="Pfam" id="PF00929">
    <property type="entry name" value="RNase_T"/>
    <property type="match status" value="1"/>
</dbReference>
<sequence length="247" mass="26837">MTPTPWFTRRLSGFDLETTGTDPFSDRIVTAAVLDIDGAGGRETATRTWLLNPGVSIPDEAAAVHGVTTLQAREGGQDAAQGVAEIARALLGLADDGATTIAMNASYDLTLLASELHRHGHPGLAGQIEQLRPVVDPKILDKQADRYRKGSRKLVDVARHYKVELSEQDAHGAEADALAAVRVAYRIGARHAWIGQLTPDRLHDLQVDWAEEQARSLKAHWEKHDDPRAGTVNFGWPILTEPAADQP</sequence>
<feature type="domain" description="Exonuclease" evidence="1">
    <location>
        <begin position="10"/>
        <end position="193"/>
    </location>
</feature>
<dbReference type="CDD" id="cd06127">
    <property type="entry name" value="DEDDh"/>
    <property type="match status" value="1"/>
</dbReference>
<organism evidence="2 3">
    <name type="scientific">Nocardiopsis mwathae</name>
    <dbReference type="NCBI Taxonomy" id="1472723"/>
    <lineage>
        <taxon>Bacteria</taxon>
        <taxon>Bacillati</taxon>
        <taxon>Actinomycetota</taxon>
        <taxon>Actinomycetes</taxon>
        <taxon>Streptosporangiales</taxon>
        <taxon>Nocardiopsidaceae</taxon>
        <taxon>Nocardiopsis</taxon>
    </lineage>
</organism>
<dbReference type="Gene3D" id="3.30.420.10">
    <property type="entry name" value="Ribonuclease H-like superfamily/Ribonuclease H"/>
    <property type="match status" value="1"/>
</dbReference>
<evidence type="ECO:0000313" key="2">
    <source>
        <dbReference type="EMBL" id="MBB6172225.1"/>
    </source>
</evidence>
<comment type="caution">
    <text evidence="2">The sequence shown here is derived from an EMBL/GenBank/DDBJ whole genome shotgun (WGS) entry which is preliminary data.</text>
</comment>
<dbReference type="AlphaFoldDB" id="A0A7W9YHF5"/>
<keyword evidence="3" id="KW-1185">Reference proteome</keyword>
<dbReference type="NCBIfam" id="NF005927">
    <property type="entry name" value="PRK07942.1"/>
    <property type="match status" value="1"/>
</dbReference>
<keyword evidence="2" id="KW-0548">Nucleotidyltransferase</keyword>
<name>A0A7W9YHF5_9ACTN</name>
<keyword evidence="2" id="KW-0808">Transferase</keyword>
<dbReference type="SMART" id="SM00479">
    <property type="entry name" value="EXOIII"/>
    <property type="match status" value="1"/>
</dbReference>
<accession>A0A7W9YHF5</accession>
<reference evidence="2 3" key="1">
    <citation type="submission" date="2020-08" db="EMBL/GenBank/DDBJ databases">
        <title>Sequencing the genomes of 1000 actinobacteria strains.</title>
        <authorList>
            <person name="Klenk H.-P."/>
        </authorList>
    </citation>
    <scope>NUCLEOTIDE SEQUENCE [LARGE SCALE GENOMIC DNA]</scope>
    <source>
        <strain evidence="2 3">DSM 46659</strain>
    </source>
</reference>
<dbReference type="GO" id="GO:0004527">
    <property type="term" value="F:exonuclease activity"/>
    <property type="evidence" value="ECO:0007669"/>
    <property type="project" value="UniProtKB-ARBA"/>
</dbReference>
<dbReference type="InterPro" id="IPR013520">
    <property type="entry name" value="Ribonucl_H"/>
</dbReference>
<gene>
    <name evidence="2" type="ORF">HNR23_002285</name>
</gene>
<dbReference type="Proteomes" id="UP000546642">
    <property type="component" value="Unassembled WGS sequence"/>
</dbReference>
<dbReference type="SUPFAM" id="SSF53098">
    <property type="entry name" value="Ribonuclease H-like"/>
    <property type="match status" value="1"/>
</dbReference>
<dbReference type="InterPro" id="IPR036397">
    <property type="entry name" value="RNaseH_sf"/>
</dbReference>
<dbReference type="EC" id="2.7.7.7" evidence="2"/>
<proteinExistence type="predicted"/>
<protein>
    <submittedName>
        <fullName evidence="2">DNA polymerase-3 subunit epsilon</fullName>
        <ecNumber evidence="2">2.7.7.7</ecNumber>
    </submittedName>
</protein>
<dbReference type="EMBL" id="JACHDS010000001">
    <property type="protein sequence ID" value="MBB6172225.1"/>
    <property type="molecule type" value="Genomic_DNA"/>
</dbReference>
<evidence type="ECO:0000259" key="1">
    <source>
        <dbReference type="SMART" id="SM00479"/>
    </source>
</evidence>
<dbReference type="GO" id="GO:0003887">
    <property type="term" value="F:DNA-directed DNA polymerase activity"/>
    <property type="evidence" value="ECO:0007669"/>
    <property type="project" value="UniProtKB-EC"/>
</dbReference>